<dbReference type="RefSeq" id="WP_111438269.1">
    <property type="nucleotide sequence ID" value="NZ_QKZI01000001.1"/>
</dbReference>
<gene>
    <name evidence="1" type="ORF">C7437_101755</name>
</gene>
<dbReference type="AlphaFoldDB" id="A0A2W7ML71"/>
<dbReference type="OrthoDB" id="2436979at2"/>
<name>A0A2W7ML71_9BACI</name>
<comment type="caution">
    <text evidence="1">The sequence shown here is derived from an EMBL/GenBank/DDBJ whole genome shotgun (WGS) entry which is preliminary data.</text>
</comment>
<evidence type="ECO:0000313" key="1">
    <source>
        <dbReference type="EMBL" id="PZX07635.1"/>
    </source>
</evidence>
<evidence type="ECO:0008006" key="3">
    <source>
        <dbReference type="Google" id="ProtNLM"/>
    </source>
</evidence>
<dbReference type="Proteomes" id="UP000248646">
    <property type="component" value="Unassembled WGS sequence"/>
</dbReference>
<reference evidence="1 2" key="1">
    <citation type="submission" date="2018-06" db="EMBL/GenBank/DDBJ databases">
        <title>Genomic Encyclopedia of Type Strains, Phase IV (KMG-IV): sequencing the most valuable type-strain genomes for metagenomic binning, comparative biology and taxonomic classification.</title>
        <authorList>
            <person name="Goeker M."/>
        </authorList>
    </citation>
    <scope>NUCLEOTIDE SEQUENCE [LARGE SCALE GENOMIC DNA]</scope>
    <source>
        <strain evidence="1 2">DSM 5</strain>
    </source>
</reference>
<evidence type="ECO:0000313" key="2">
    <source>
        <dbReference type="Proteomes" id="UP000248646"/>
    </source>
</evidence>
<keyword evidence="2" id="KW-1185">Reference proteome</keyword>
<sequence length="194" mass="22895">MINKKLAQKITDATNNTIELLPEEIRYAEKHELLRDDLQVIEIAKKDQFNDAIIERFEKETEESVSKDTAEFLKTPLTHFKEKKNEFLYLESTSFDVISVDAFAIEYDEVFEVYTAMFGLSIQKKYAPNMKDFLDENFHSDTMNYSMMFSAGDGLWEVNLPLNYLKQFDENFSIEETYHFLYTFIFALMESVEN</sequence>
<proteinExistence type="predicted"/>
<protein>
    <recommendedName>
        <fullName evidence="3">Branched-chain amino acid aminotransferase</fullName>
    </recommendedName>
</protein>
<dbReference type="EMBL" id="QKZI01000001">
    <property type="protein sequence ID" value="PZX07635.1"/>
    <property type="molecule type" value="Genomic_DNA"/>
</dbReference>
<organism evidence="1 2">
    <name type="scientific">Psychrobacillus insolitus</name>
    <dbReference type="NCBI Taxonomy" id="1461"/>
    <lineage>
        <taxon>Bacteria</taxon>
        <taxon>Bacillati</taxon>
        <taxon>Bacillota</taxon>
        <taxon>Bacilli</taxon>
        <taxon>Bacillales</taxon>
        <taxon>Bacillaceae</taxon>
        <taxon>Psychrobacillus</taxon>
    </lineage>
</organism>
<accession>A0A2W7ML71</accession>